<dbReference type="RefSeq" id="YP_009212516.1">
    <property type="nucleotide sequence ID" value="NC_028945.1"/>
</dbReference>
<dbReference type="KEGG" id="vg:26639011"/>
<dbReference type="EMBL" id="KR052482">
    <property type="protein sequence ID" value="AKF13539.1"/>
    <property type="molecule type" value="Genomic_DNA"/>
</dbReference>
<accession>A0A0F6WCV8</accession>
<name>A0A0F6WCV8_9CAUD</name>
<evidence type="ECO:0000313" key="2">
    <source>
        <dbReference type="Proteomes" id="UP000202958"/>
    </source>
</evidence>
<proteinExistence type="predicted"/>
<keyword evidence="2" id="KW-1185">Reference proteome</keyword>
<reference evidence="1 2" key="1">
    <citation type="submission" date="2015-04" db="EMBL/GenBank/DDBJ databases">
        <authorList>
            <person name="Hodson T.S."/>
            <person name="Hyde J.R."/>
            <person name="Schouten J.T."/>
            <person name="Crockett J.T."/>
            <person name="Smith T.A."/>
            <person name="Merrill B.D."/>
            <person name="Crook M.B."/>
            <person name="Griffitts J.S."/>
            <person name="Burnett S.H."/>
            <person name="Grose J.H."/>
            <person name="Breakwell D.P."/>
        </authorList>
    </citation>
    <scope>NUCLEOTIDE SEQUENCE [LARGE SCALE GENOMIC DNA]</scope>
</reference>
<protein>
    <submittedName>
        <fullName evidence="1">Uncharacterized protein</fullName>
    </submittedName>
</protein>
<evidence type="ECO:0000313" key="1">
    <source>
        <dbReference type="EMBL" id="AKF13539.1"/>
    </source>
</evidence>
<sequence>MKIEVGKMYYNVIGEVRKIVGTFDDDPYVFIDHMGWTYTADGVYDLIDTAAGVDRYDFWQEYLVEDKYSHHANMMCLALESALSDTNCEWSDDKFTEALNTVNQFRDFLRLKKFIPERY</sequence>
<organism evidence="1 2">
    <name type="scientific">Sinorhizobium phage phiN3</name>
    <dbReference type="NCBI Taxonomy" id="1647405"/>
    <lineage>
        <taxon>Viruses</taxon>
        <taxon>Duplodnaviria</taxon>
        <taxon>Heunggongvirae</taxon>
        <taxon>Uroviricota</taxon>
        <taxon>Caudoviricetes</taxon>
        <taxon>Emdodecavirus</taxon>
        <taxon>Emdodecavirus N3</taxon>
    </lineage>
</organism>
<dbReference type="GeneID" id="26639011"/>
<gene>
    <name evidence="1" type="ORF">PHIN3_276</name>
</gene>
<dbReference type="Proteomes" id="UP000202958">
    <property type="component" value="Segment"/>
</dbReference>